<keyword evidence="3" id="KW-1185">Reference proteome</keyword>
<reference evidence="2 3" key="1">
    <citation type="journal article" date="2020" name="Sci. Rep.">
        <title>A novel cyanobacterial geosmin producer, revising GeoA distribution and dispersion patterns in Bacteria.</title>
        <authorList>
            <person name="Churro C."/>
            <person name="Semedo-Aguiar A.P."/>
            <person name="Silva A.D."/>
            <person name="Pereira-Leal J.B."/>
            <person name="Leite R.B."/>
        </authorList>
    </citation>
    <scope>NUCLEOTIDE SEQUENCE [LARGE SCALE GENOMIC DNA]</scope>
    <source>
        <strain evidence="2 3">IPMA8</strain>
    </source>
</reference>
<feature type="transmembrane region" description="Helical" evidence="1">
    <location>
        <begin position="202"/>
        <end position="220"/>
    </location>
</feature>
<feature type="transmembrane region" description="Helical" evidence="1">
    <location>
        <begin position="92"/>
        <end position="111"/>
    </location>
</feature>
<dbReference type="Proteomes" id="UP000702425">
    <property type="component" value="Unassembled WGS sequence"/>
</dbReference>
<evidence type="ECO:0000313" key="3">
    <source>
        <dbReference type="Proteomes" id="UP000702425"/>
    </source>
</evidence>
<keyword evidence="1" id="KW-0472">Membrane</keyword>
<keyword evidence="1" id="KW-0812">Transmembrane</keyword>
<dbReference type="EMBL" id="SRRZ01000034">
    <property type="protein sequence ID" value="NQE34573.1"/>
    <property type="molecule type" value="Genomic_DNA"/>
</dbReference>
<organism evidence="2 3">
    <name type="scientific">Microcoleus asticus IPMA8</name>
    <dbReference type="NCBI Taxonomy" id="2563858"/>
    <lineage>
        <taxon>Bacteria</taxon>
        <taxon>Bacillati</taxon>
        <taxon>Cyanobacteriota</taxon>
        <taxon>Cyanophyceae</taxon>
        <taxon>Oscillatoriophycideae</taxon>
        <taxon>Oscillatoriales</taxon>
        <taxon>Microcoleaceae</taxon>
        <taxon>Microcoleus</taxon>
        <taxon>Microcoleus asticus</taxon>
    </lineage>
</organism>
<feature type="transmembrane region" description="Helical" evidence="1">
    <location>
        <begin position="61"/>
        <end position="80"/>
    </location>
</feature>
<protein>
    <submittedName>
        <fullName evidence="2">Uncharacterized protein</fullName>
    </submittedName>
</protein>
<accession>A0ABX2CY53</accession>
<keyword evidence="1" id="KW-1133">Transmembrane helix</keyword>
<sequence length="229" mass="25549">MQSLKQVGSILLYVLGAIGYVAIVATIVGVSIVIKWAALLLADKLLYTILIIGDLLRGIEIIELLNILIFAFIGMGVGVATRLLHPQYGRKVSAALLIVIVPLVFMITPAIRYNSWLEKVEESDKLSPPQTATLTNSFLNRKVGLPGFIGYYVYTGQFPVIPTKQSEMKDLDSFEKKVNSRFVQLTGIAPTIVSWSMRVCFWLIRIFYFSIAVIATIAHFREGVRIARR</sequence>
<gene>
    <name evidence="2" type="ORF">E5S67_02300</name>
</gene>
<name>A0ABX2CY53_9CYAN</name>
<evidence type="ECO:0000256" key="1">
    <source>
        <dbReference type="SAM" id="Phobius"/>
    </source>
</evidence>
<evidence type="ECO:0000313" key="2">
    <source>
        <dbReference type="EMBL" id="NQE34573.1"/>
    </source>
</evidence>
<proteinExistence type="predicted"/>
<dbReference type="RefSeq" id="WP_172187238.1">
    <property type="nucleotide sequence ID" value="NZ_CAWPPK010000246.1"/>
</dbReference>
<comment type="caution">
    <text evidence="2">The sequence shown here is derived from an EMBL/GenBank/DDBJ whole genome shotgun (WGS) entry which is preliminary data.</text>
</comment>
<feature type="transmembrane region" description="Helical" evidence="1">
    <location>
        <begin position="12"/>
        <end position="41"/>
    </location>
</feature>